<keyword evidence="1" id="KW-0812">Transmembrane</keyword>
<dbReference type="PROSITE" id="PS50125">
    <property type="entry name" value="GUANYLATE_CYCLASE_2"/>
    <property type="match status" value="1"/>
</dbReference>
<dbReference type="RefSeq" id="WP_340329022.1">
    <property type="nucleotide sequence ID" value="NZ_JAZHOF010000003.1"/>
</dbReference>
<feature type="transmembrane region" description="Helical" evidence="1">
    <location>
        <begin position="69"/>
        <end position="89"/>
    </location>
</feature>
<dbReference type="Gene3D" id="3.30.70.1230">
    <property type="entry name" value="Nucleotide cyclase"/>
    <property type="match status" value="1"/>
</dbReference>
<dbReference type="SUPFAM" id="SSF55073">
    <property type="entry name" value="Nucleotide cyclase"/>
    <property type="match status" value="1"/>
</dbReference>
<dbReference type="EC" id="4.6.1.-" evidence="3"/>
<sequence>MVRPSAIETPAAGDADASLFPLSVEEAERDAERIASAARGAAGLIIATGLIAALAFVTDTNAQTVVPRVLTALAIMAGFVALAVISFAASRASTFRPQVAYLFVLGDALLILIALHEGMYFSSHPGVLVFAQPPAWLIPIAIAIQSVRFRTGPLILAAALYIILLAALVAFAGTLTYAALPAADMGTLYSVPADAIRGLMIAITATVLVVSVRSKRDILIRGLQTARREAELKLFLPEPVSRRVSAAAGKPLAEQMTLAILFIDLQGFTRESEKVVPAEIAGWLAEFRDRVNALVLASGGFVDKFIGDGIMAIFGYESDPDAAARQVFVVLDGLPAAMRDWQAANPAAPRFNIAVGGALGPVFVGVVGSGDRREFTVIGDTVNVAARLEAFAKERSTLAAITFETARHAGVADRFEADAEQLEVRGRREPLLVCLVPRP</sequence>
<dbReference type="InterPro" id="IPR001054">
    <property type="entry name" value="A/G_cyclase"/>
</dbReference>
<feature type="domain" description="Guanylate cyclase" evidence="2">
    <location>
        <begin position="259"/>
        <end position="389"/>
    </location>
</feature>
<organism evidence="3 4">
    <name type="scientific">Microbaculum marinum</name>
    <dbReference type="NCBI Taxonomy" id="1764581"/>
    <lineage>
        <taxon>Bacteria</taxon>
        <taxon>Pseudomonadati</taxon>
        <taxon>Pseudomonadota</taxon>
        <taxon>Alphaproteobacteria</taxon>
        <taxon>Hyphomicrobiales</taxon>
        <taxon>Tepidamorphaceae</taxon>
        <taxon>Microbaculum</taxon>
    </lineage>
</organism>
<keyword evidence="1" id="KW-0472">Membrane</keyword>
<evidence type="ECO:0000259" key="2">
    <source>
        <dbReference type="PROSITE" id="PS50125"/>
    </source>
</evidence>
<keyword evidence="4" id="KW-1185">Reference proteome</keyword>
<reference evidence="3 4" key="1">
    <citation type="submission" date="2024-02" db="EMBL/GenBank/DDBJ databases">
        <title>Genome analysis and characterization of Microbaculum marinisediminis sp. nov., isolated from marine sediment.</title>
        <authorList>
            <person name="Du Z.-J."/>
            <person name="Ye Y.-Q."/>
            <person name="Zhang Z.-R."/>
            <person name="Yuan S.-M."/>
            <person name="Zhang X.-Y."/>
        </authorList>
    </citation>
    <scope>NUCLEOTIDE SEQUENCE [LARGE SCALE GENOMIC DNA]</scope>
    <source>
        <strain evidence="3 4">SDUM1044001</strain>
    </source>
</reference>
<evidence type="ECO:0000313" key="3">
    <source>
        <dbReference type="EMBL" id="MEJ8571320.1"/>
    </source>
</evidence>
<keyword evidence="3" id="KW-0456">Lyase</keyword>
<dbReference type="GO" id="GO:0009190">
    <property type="term" value="P:cyclic nucleotide biosynthetic process"/>
    <property type="evidence" value="ECO:0007669"/>
    <property type="project" value="InterPro"/>
</dbReference>
<dbReference type="CDD" id="cd07302">
    <property type="entry name" value="CHD"/>
    <property type="match status" value="1"/>
</dbReference>
<feature type="transmembrane region" description="Helical" evidence="1">
    <location>
        <begin position="37"/>
        <end position="57"/>
    </location>
</feature>
<keyword evidence="1" id="KW-1133">Transmembrane helix</keyword>
<gene>
    <name evidence="3" type="ORF">V3328_07550</name>
</gene>
<dbReference type="InterPro" id="IPR050697">
    <property type="entry name" value="Adenylyl/Guanylyl_Cyclase_3/4"/>
</dbReference>
<feature type="transmembrane region" description="Helical" evidence="1">
    <location>
        <begin position="154"/>
        <end position="175"/>
    </location>
</feature>
<dbReference type="GO" id="GO:0035556">
    <property type="term" value="P:intracellular signal transduction"/>
    <property type="evidence" value="ECO:0007669"/>
    <property type="project" value="InterPro"/>
</dbReference>
<dbReference type="PANTHER" id="PTHR43081">
    <property type="entry name" value="ADENYLATE CYCLASE, TERMINAL-DIFFERENTIATION SPECIFIC-RELATED"/>
    <property type="match status" value="1"/>
</dbReference>
<dbReference type="Proteomes" id="UP001378188">
    <property type="component" value="Unassembled WGS sequence"/>
</dbReference>
<dbReference type="SMART" id="SM00044">
    <property type="entry name" value="CYCc"/>
    <property type="match status" value="1"/>
</dbReference>
<feature type="transmembrane region" description="Helical" evidence="1">
    <location>
        <begin position="127"/>
        <end position="147"/>
    </location>
</feature>
<dbReference type="PANTHER" id="PTHR43081:SF1">
    <property type="entry name" value="ADENYLATE CYCLASE, TERMINAL-DIFFERENTIATION SPECIFIC"/>
    <property type="match status" value="1"/>
</dbReference>
<evidence type="ECO:0000313" key="4">
    <source>
        <dbReference type="Proteomes" id="UP001378188"/>
    </source>
</evidence>
<comment type="caution">
    <text evidence="3">The sequence shown here is derived from an EMBL/GenBank/DDBJ whole genome shotgun (WGS) entry which is preliminary data.</text>
</comment>
<dbReference type="InterPro" id="IPR029787">
    <property type="entry name" value="Nucleotide_cyclase"/>
</dbReference>
<evidence type="ECO:0000256" key="1">
    <source>
        <dbReference type="SAM" id="Phobius"/>
    </source>
</evidence>
<feature type="transmembrane region" description="Helical" evidence="1">
    <location>
        <begin position="101"/>
        <end position="121"/>
    </location>
</feature>
<dbReference type="GO" id="GO:0004016">
    <property type="term" value="F:adenylate cyclase activity"/>
    <property type="evidence" value="ECO:0007669"/>
    <property type="project" value="UniProtKB-ARBA"/>
</dbReference>
<feature type="transmembrane region" description="Helical" evidence="1">
    <location>
        <begin position="195"/>
        <end position="212"/>
    </location>
</feature>
<name>A0AAW9RQZ1_9HYPH</name>
<dbReference type="Pfam" id="PF00211">
    <property type="entry name" value="Guanylate_cyc"/>
    <property type="match status" value="1"/>
</dbReference>
<dbReference type="EMBL" id="JAZHOF010000003">
    <property type="protein sequence ID" value="MEJ8571320.1"/>
    <property type="molecule type" value="Genomic_DNA"/>
</dbReference>
<protein>
    <submittedName>
        <fullName evidence="3">Adenylate/guanylate cyclase domain-containing protein</fullName>
        <ecNumber evidence="3">4.6.1.-</ecNumber>
    </submittedName>
</protein>
<proteinExistence type="predicted"/>
<dbReference type="AlphaFoldDB" id="A0AAW9RQZ1"/>
<accession>A0AAW9RQZ1</accession>